<dbReference type="RefSeq" id="WP_210046061.1">
    <property type="nucleotide sequence ID" value="NZ_JBHLVU010000028.1"/>
</dbReference>
<name>A0ABS7C9K0_9BACL</name>
<keyword evidence="2" id="KW-0472">Membrane</keyword>
<dbReference type="EMBL" id="JAHZIK010000823">
    <property type="protein sequence ID" value="MBW7457351.1"/>
    <property type="molecule type" value="Genomic_DNA"/>
</dbReference>
<sequence>MERHEEGGGHCDDRCADRSGAEAAEEEIADSGREASRQEALPYRLFERRNVHLTTVDATGTVAALNAAINEVSSRMLNIAAVLESSITMTSNTMTSTINNVSTVIDSITESMNRMNVTALQVFDSISQAANQAGKGTEGLVSNLKAMASNFSSKENFVQATIGGATEEQQVIDQMHSRLGSENAMELFEGIKKSALAAGQDVNKALQGGLSLFNGDVGQTVELTDIAAHLSVFDTGGKGMKGSISAVKAATNGDAGALSRSYGIDKGVIESSGLLDKAKSGDMAGFISSFQTILELQGMAGDGFDNMLASPTTQVQILGNTLKYALADAGMGAMQALLPLITMLNEAFLDGKFQPFFDGIGIGLSLLAQGLAQVAQFAQWLGSIFMTVLPYAGPLILGIAAAVGTYLLITQAAAIAVQVWTAAQGIFNAVMAMNPISLIILLIVGLIVAFLAIIATLQPVREFVADAFRSMGEVISKSVGFYIDAWVGFINGFIDGVNIFLSGINKVINAVGKFIGIDAKIDLELNKIDGSKFKNGITNGIDDAFNAAADATENFNADKWKQKIDNSLGKPIADPNKDLGGTPGALMMPTDPVMPPSPEMPVAPAIAAPPAAAGTIPDINKVGEVGQINDSVDVTSEDMKMMRELAEMKNIQNFVSLTPSVNVTHTGNINNGYDVDTIVGRIKTSLETEIASSAQGVYK</sequence>
<accession>A0ABS7C9K0</accession>
<evidence type="ECO:0000256" key="2">
    <source>
        <dbReference type="SAM" id="Phobius"/>
    </source>
</evidence>
<feature type="transmembrane region" description="Helical" evidence="2">
    <location>
        <begin position="438"/>
        <end position="457"/>
    </location>
</feature>
<keyword evidence="4" id="KW-1185">Reference proteome</keyword>
<evidence type="ECO:0008006" key="5">
    <source>
        <dbReference type="Google" id="ProtNLM"/>
    </source>
</evidence>
<feature type="transmembrane region" description="Helical" evidence="2">
    <location>
        <begin position="395"/>
        <end position="417"/>
    </location>
</feature>
<dbReference type="Proteomes" id="UP001519887">
    <property type="component" value="Unassembled WGS sequence"/>
</dbReference>
<feature type="compositionally biased region" description="Basic and acidic residues" evidence="1">
    <location>
        <begin position="1"/>
        <end position="20"/>
    </location>
</feature>
<feature type="region of interest" description="Disordered" evidence="1">
    <location>
        <begin position="1"/>
        <end position="37"/>
    </location>
</feature>
<reference evidence="3 4" key="1">
    <citation type="submission" date="2021-07" db="EMBL/GenBank/DDBJ databases">
        <title>Paenibacillus radiodurans sp. nov., isolated from the southeastern edge of Tengger Desert.</title>
        <authorList>
            <person name="Zhang G."/>
        </authorList>
    </citation>
    <scope>NUCLEOTIDE SEQUENCE [LARGE SCALE GENOMIC DNA]</scope>
    <source>
        <strain evidence="3 4">CCM 7311</strain>
    </source>
</reference>
<evidence type="ECO:0000313" key="3">
    <source>
        <dbReference type="EMBL" id="MBW7457351.1"/>
    </source>
</evidence>
<gene>
    <name evidence="3" type="ORF">K0U00_25240</name>
</gene>
<organism evidence="3 4">
    <name type="scientific">Paenibacillus sepulcri</name>
    <dbReference type="NCBI Taxonomy" id="359917"/>
    <lineage>
        <taxon>Bacteria</taxon>
        <taxon>Bacillati</taxon>
        <taxon>Bacillota</taxon>
        <taxon>Bacilli</taxon>
        <taxon>Bacillales</taxon>
        <taxon>Paenibacillaceae</taxon>
        <taxon>Paenibacillus</taxon>
    </lineage>
</organism>
<keyword evidence="2" id="KW-1133">Transmembrane helix</keyword>
<evidence type="ECO:0000313" key="4">
    <source>
        <dbReference type="Proteomes" id="UP001519887"/>
    </source>
</evidence>
<proteinExistence type="predicted"/>
<keyword evidence="2" id="KW-0812">Transmembrane</keyword>
<evidence type="ECO:0000256" key="1">
    <source>
        <dbReference type="SAM" id="MobiDB-lite"/>
    </source>
</evidence>
<comment type="caution">
    <text evidence="3">The sequence shown here is derived from an EMBL/GenBank/DDBJ whole genome shotgun (WGS) entry which is preliminary data.</text>
</comment>
<protein>
    <recommendedName>
        <fullName evidence="5">Phage tail tape measure protein</fullName>
    </recommendedName>
</protein>